<gene>
    <name evidence="2" type="ORF">AAF712_016270</name>
</gene>
<evidence type="ECO:0000313" key="3">
    <source>
        <dbReference type="Proteomes" id="UP001437256"/>
    </source>
</evidence>
<organism evidence="2 3">
    <name type="scientific">Marasmius tenuissimus</name>
    <dbReference type="NCBI Taxonomy" id="585030"/>
    <lineage>
        <taxon>Eukaryota</taxon>
        <taxon>Fungi</taxon>
        <taxon>Dikarya</taxon>
        <taxon>Basidiomycota</taxon>
        <taxon>Agaricomycotina</taxon>
        <taxon>Agaricomycetes</taxon>
        <taxon>Agaricomycetidae</taxon>
        <taxon>Agaricales</taxon>
        <taxon>Marasmiineae</taxon>
        <taxon>Marasmiaceae</taxon>
        <taxon>Marasmius</taxon>
    </lineage>
</organism>
<name>A0ABR2Z9F1_9AGAR</name>
<evidence type="ECO:0000313" key="2">
    <source>
        <dbReference type="EMBL" id="KAL0057102.1"/>
    </source>
</evidence>
<sequence length="196" mass="22400">MTAWDTKITERNWMEKNCWVEGIRVTSLGRREGAWGDEELHFVWCLSSALGSDSHVTHHTRSNLGETLSPTGPAKPSPFDNVPSDKWARVQLIKSLREAQQNHIPGPTFSFSQVAHCLHEVQVDLSALLSWISHYNDKIANIWKMEGKLNEELRELNDKVFAIRSKSTEVDMVVKWLAEVERDLNDLESITLAYSE</sequence>
<reference evidence="2 3" key="1">
    <citation type="submission" date="2024-05" db="EMBL/GenBank/DDBJ databases">
        <title>A draft genome resource for the thread blight pathogen Marasmius tenuissimus strain MS-2.</title>
        <authorList>
            <person name="Yulfo-Soto G.E."/>
            <person name="Baruah I.K."/>
            <person name="Amoako-Attah I."/>
            <person name="Bukari Y."/>
            <person name="Meinhardt L.W."/>
            <person name="Bailey B.A."/>
            <person name="Cohen S.P."/>
        </authorList>
    </citation>
    <scope>NUCLEOTIDE SEQUENCE [LARGE SCALE GENOMIC DNA]</scope>
    <source>
        <strain evidence="2 3">MS-2</strain>
    </source>
</reference>
<dbReference type="Proteomes" id="UP001437256">
    <property type="component" value="Unassembled WGS sequence"/>
</dbReference>
<keyword evidence="3" id="KW-1185">Reference proteome</keyword>
<feature type="region of interest" description="Disordered" evidence="1">
    <location>
        <begin position="59"/>
        <end position="80"/>
    </location>
</feature>
<proteinExistence type="predicted"/>
<evidence type="ECO:0000256" key="1">
    <source>
        <dbReference type="SAM" id="MobiDB-lite"/>
    </source>
</evidence>
<comment type="caution">
    <text evidence="2">The sequence shown here is derived from an EMBL/GenBank/DDBJ whole genome shotgun (WGS) entry which is preliminary data.</text>
</comment>
<accession>A0ABR2Z9F1</accession>
<protein>
    <submittedName>
        <fullName evidence="2">Uncharacterized protein</fullName>
    </submittedName>
</protein>
<dbReference type="EMBL" id="JBBXMP010000697">
    <property type="protein sequence ID" value="KAL0057102.1"/>
    <property type="molecule type" value="Genomic_DNA"/>
</dbReference>